<name>T1L471_TETUR</name>
<dbReference type="AlphaFoldDB" id="T1L471"/>
<evidence type="ECO:0000256" key="2">
    <source>
        <dbReference type="ARBA" id="ARBA00022618"/>
    </source>
</evidence>
<dbReference type="Pfam" id="PF00581">
    <property type="entry name" value="Rhodanese"/>
    <property type="match status" value="1"/>
</dbReference>
<dbReference type="FunFam" id="3.40.250.10:FF:000036">
    <property type="entry name" value="M-phase inducer phosphatase"/>
    <property type="match status" value="1"/>
</dbReference>
<dbReference type="STRING" id="32264.T1L471"/>
<keyword evidence="7" id="KW-0498">Mitosis</keyword>
<dbReference type="GO" id="GO:0010971">
    <property type="term" value="P:positive regulation of G2/M transition of mitotic cell cycle"/>
    <property type="evidence" value="ECO:0007669"/>
    <property type="project" value="TreeGrafter"/>
</dbReference>
<comment type="function">
    <text evidence="7">Tyrosine protein phosphatase which functions as a dosage-dependent inducer of mitotic progression.</text>
</comment>
<dbReference type="OMA" id="LEIMNGP"/>
<keyword evidence="5 7" id="KW-0131">Cell cycle</keyword>
<dbReference type="eggNOG" id="KOG3772">
    <property type="taxonomic scope" value="Eukaryota"/>
</dbReference>
<dbReference type="SMART" id="SM00450">
    <property type="entry name" value="RHOD"/>
    <property type="match status" value="1"/>
</dbReference>
<dbReference type="GO" id="GO:0009794">
    <property type="term" value="P:regulation of mitotic cell cycle, embryonic"/>
    <property type="evidence" value="ECO:0007669"/>
    <property type="project" value="UniProtKB-ARBA"/>
</dbReference>
<proteinExistence type="inferred from homology"/>
<dbReference type="GO" id="GO:0051301">
    <property type="term" value="P:cell division"/>
    <property type="evidence" value="ECO:0007669"/>
    <property type="project" value="UniProtKB-UniRule"/>
</dbReference>
<dbReference type="Gene3D" id="3.40.250.10">
    <property type="entry name" value="Rhodanese-like domain"/>
    <property type="match status" value="1"/>
</dbReference>
<dbReference type="GO" id="GO:0005737">
    <property type="term" value="C:cytoplasm"/>
    <property type="evidence" value="ECO:0007669"/>
    <property type="project" value="TreeGrafter"/>
</dbReference>
<dbReference type="EMBL" id="CAEY01001063">
    <property type="status" value="NOT_ANNOTATED_CDS"/>
    <property type="molecule type" value="Genomic_DNA"/>
</dbReference>
<comment type="catalytic activity">
    <reaction evidence="6 7">
        <text>O-phospho-L-tyrosyl-[protein] + H2O = L-tyrosyl-[protein] + phosphate</text>
        <dbReference type="Rhea" id="RHEA:10684"/>
        <dbReference type="Rhea" id="RHEA-COMP:10136"/>
        <dbReference type="Rhea" id="RHEA-COMP:20101"/>
        <dbReference type="ChEBI" id="CHEBI:15377"/>
        <dbReference type="ChEBI" id="CHEBI:43474"/>
        <dbReference type="ChEBI" id="CHEBI:46858"/>
        <dbReference type="ChEBI" id="CHEBI:61978"/>
        <dbReference type="EC" id="3.1.3.48"/>
    </reaction>
</comment>
<dbReference type="SUPFAM" id="SSF52821">
    <property type="entry name" value="Rhodanese/Cell cycle control phosphatase"/>
    <property type="match status" value="1"/>
</dbReference>
<dbReference type="PROSITE" id="PS50206">
    <property type="entry name" value="RHODANESE_3"/>
    <property type="match status" value="1"/>
</dbReference>
<reference evidence="9" key="2">
    <citation type="submission" date="2015-06" db="UniProtKB">
        <authorList>
            <consortium name="EnsemblMetazoa"/>
        </authorList>
    </citation>
    <scope>IDENTIFICATION</scope>
</reference>
<dbReference type="InterPro" id="IPR000751">
    <property type="entry name" value="MPI_Phosphatase"/>
</dbReference>
<feature type="domain" description="Rhodanese" evidence="8">
    <location>
        <begin position="164"/>
        <end position="278"/>
    </location>
</feature>
<dbReference type="GO" id="GO:0010256">
    <property type="term" value="P:endomembrane system organization"/>
    <property type="evidence" value="ECO:0007669"/>
    <property type="project" value="UniProtKB-ARBA"/>
</dbReference>
<dbReference type="CDD" id="cd01530">
    <property type="entry name" value="Cdc25"/>
    <property type="match status" value="1"/>
</dbReference>
<dbReference type="EnsemblMetazoa" id="tetur37g01020.1">
    <property type="protein sequence ID" value="tetur37g01020.1"/>
    <property type="gene ID" value="tetur37g01020"/>
</dbReference>
<reference evidence="10" key="1">
    <citation type="submission" date="2011-08" db="EMBL/GenBank/DDBJ databases">
        <authorList>
            <person name="Rombauts S."/>
        </authorList>
    </citation>
    <scope>NUCLEOTIDE SEQUENCE</scope>
    <source>
        <strain evidence="10">London</strain>
    </source>
</reference>
<dbReference type="OrthoDB" id="26523at2759"/>
<dbReference type="PANTHER" id="PTHR10828:SF17">
    <property type="entry name" value="PROTEIN-TYROSINE-PHOSPHATASE"/>
    <property type="match status" value="1"/>
</dbReference>
<protein>
    <recommendedName>
        <fullName evidence="7">M-phase inducer phosphatase</fullName>
        <ecNumber evidence="7">3.1.3.48</ecNumber>
    </recommendedName>
</protein>
<dbReference type="HOGENOM" id="CLU_014464_3_0_1"/>
<evidence type="ECO:0000256" key="1">
    <source>
        <dbReference type="ARBA" id="ARBA00011065"/>
    </source>
</evidence>
<sequence>MANHCESPYLASIENRRIAKPVLSFSRRLLIKDENEVNTNVIRRVSLKRSDTSAMSPSVLGLANKKCRMTPVRQCAINKNVVNIPSSIPVAQPKTENVEKSPTKLKESEAKIMKAVQISEQDPDLIGDFSQQYALPVCLGKHSDLKTITPETLAALLRGQYKNIIDNHTIIDGRYPYEFKGGHIIGAKNIYNKSMLLSELLDNQQENIDANKDGKRNRHILIFHCEFSSERGPSLLRFLRNKDREYNLSRYPCLFHPEIYILDGGYKAFYEKFKELCVPQNYLPMLSKEHKEEMRQFRNKNKSSNA</sequence>
<dbReference type="GO" id="GO:0000086">
    <property type="term" value="P:G2/M transition of mitotic cell cycle"/>
    <property type="evidence" value="ECO:0007669"/>
    <property type="project" value="TreeGrafter"/>
</dbReference>
<dbReference type="Proteomes" id="UP000015104">
    <property type="component" value="Unassembled WGS sequence"/>
</dbReference>
<keyword evidence="2 7" id="KW-0132">Cell division</keyword>
<keyword evidence="3 7" id="KW-0378">Hydrolase</keyword>
<dbReference type="PANTHER" id="PTHR10828">
    <property type="entry name" value="M-PHASE INDUCER PHOSPHATASE DUAL SPECIFICITY PHOSPHATASE CDC25"/>
    <property type="match status" value="1"/>
</dbReference>
<dbReference type="GO" id="GO:0004725">
    <property type="term" value="F:protein tyrosine phosphatase activity"/>
    <property type="evidence" value="ECO:0007669"/>
    <property type="project" value="UniProtKB-UniRule"/>
</dbReference>
<gene>
    <name evidence="9" type="primary">107370138</name>
</gene>
<comment type="similarity">
    <text evidence="1 7">Belongs to the MPI phosphatase family.</text>
</comment>
<dbReference type="InterPro" id="IPR001763">
    <property type="entry name" value="Rhodanese-like_dom"/>
</dbReference>
<dbReference type="GO" id="GO:0005634">
    <property type="term" value="C:nucleus"/>
    <property type="evidence" value="ECO:0007669"/>
    <property type="project" value="TreeGrafter"/>
</dbReference>
<accession>T1L471</accession>
<dbReference type="KEGG" id="tut:107370138"/>
<keyword evidence="10" id="KW-1185">Reference proteome</keyword>
<dbReference type="InterPro" id="IPR036873">
    <property type="entry name" value="Rhodanese-like_dom_sf"/>
</dbReference>
<evidence type="ECO:0000256" key="4">
    <source>
        <dbReference type="ARBA" id="ARBA00022912"/>
    </source>
</evidence>
<dbReference type="PRINTS" id="PR00716">
    <property type="entry name" value="MPIPHPHTASE"/>
</dbReference>
<keyword evidence="4 7" id="KW-0904">Protein phosphatase</keyword>
<evidence type="ECO:0000313" key="9">
    <source>
        <dbReference type="EnsemblMetazoa" id="tetur37g01020.1"/>
    </source>
</evidence>
<evidence type="ECO:0000256" key="7">
    <source>
        <dbReference type="RuleBase" id="RU368028"/>
    </source>
</evidence>
<evidence type="ECO:0000256" key="5">
    <source>
        <dbReference type="ARBA" id="ARBA00023306"/>
    </source>
</evidence>
<organism evidence="9 10">
    <name type="scientific">Tetranychus urticae</name>
    <name type="common">Two-spotted spider mite</name>
    <dbReference type="NCBI Taxonomy" id="32264"/>
    <lineage>
        <taxon>Eukaryota</taxon>
        <taxon>Metazoa</taxon>
        <taxon>Ecdysozoa</taxon>
        <taxon>Arthropoda</taxon>
        <taxon>Chelicerata</taxon>
        <taxon>Arachnida</taxon>
        <taxon>Acari</taxon>
        <taxon>Acariformes</taxon>
        <taxon>Trombidiformes</taxon>
        <taxon>Prostigmata</taxon>
        <taxon>Eleutherengona</taxon>
        <taxon>Raphignathae</taxon>
        <taxon>Tetranychoidea</taxon>
        <taxon>Tetranychidae</taxon>
        <taxon>Tetranychus</taxon>
    </lineage>
</organism>
<evidence type="ECO:0000259" key="8">
    <source>
        <dbReference type="PROSITE" id="PS50206"/>
    </source>
</evidence>
<dbReference type="GO" id="GO:0110032">
    <property type="term" value="P:positive regulation of G2/MI transition of meiotic cell cycle"/>
    <property type="evidence" value="ECO:0007669"/>
    <property type="project" value="TreeGrafter"/>
</dbReference>
<dbReference type="EC" id="3.1.3.48" evidence="7"/>
<evidence type="ECO:0000256" key="6">
    <source>
        <dbReference type="ARBA" id="ARBA00051722"/>
    </source>
</evidence>
<evidence type="ECO:0000256" key="3">
    <source>
        <dbReference type="ARBA" id="ARBA00022801"/>
    </source>
</evidence>
<evidence type="ECO:0000313" key="10">
    <source>
        <dbReference type="Proteomes" id="UP000015104"/>
    </source>
</evidence>
<dbReference type="GO" id="GO:0032502">
    <property type="term" value="P:developmental process"/>
    <property type="evidence" value="ECO:0007669"/>
    <property type="project" value="UniProtKB-ARBA"/>
</dbReference>